<reference evidence="3" key="1">
    <citation type="journal article" date="2019" name="Int. J. Syst. Evol. Microbiol.">
        <title>The Global Catalogue of Microorganisms (GCM) 10K type strain sequencing project: providing services to taxonomists for standard genome sequencing and annotation.</title>
        <authorList>
            <consortium name="The Broad Institute Genomics Platform"/>
            <consortium name="The Broad Institute Genome Sequencing Center for Infectious Disease"/>
            <person name="Wu L."/>
            <person name="Ma J."/>
        </authorList>
    </citation>
    <scope>NUCLEOTIDE SEQUENCE [LARGE SCALE GENOMIC DNA]</scope>
    <source>
        <strain evidence="3">JCM 15976</strain>
    </source>
</reference>
<dbReference type="Pfam" id="PF10825">
    <property type="entry name" value="DUF2752"/>
    <property type="match status" value="1"/>
</dbReference>
<dbReference type="EMBL" id="BAAAGF010000002">
    <property type="protein sequence ID" value="GAA0744044.1"/>
    <property type="molecule type" value="Genomic_DNA"/>
</dbReference>
<comment type="caution">
    <text evidence="2">The sequence shown here is derived from an EMBL/GenBank/DDBJ whole genome shotgun (WGS) entry which is preliminary data.</text>
</comment>
<dbReference type="InterPro" id="IPR021215">
    <property type="entry name" value="DUF2752"/>
</dbReference>
<dbReference type="Proteomes" id="UP001500736">
    <property type="component" value="Unassembled WGS sequence"/>
</dbReference>
<evidence type="ECO:0000256" key="1">
    <source>
        <dbReference type="SAM" id="Phobius"/>
    </source>
</evidence>
<proteinExistence type="predicted"/>
<feature type="transmembrane region" description="Helical" evidence="1">
    <location>
        <begin position="9"/>
        <end position="29"/>
    </location>
</feature>
<keyword evidence="1" id="KW-1133">Transmembrane helix</keyword>
<sequence length="137" mass="15743">MVVTKSKKIIVYTIIVIVFLGMLSLYFFWNPSNHAFFPKCPFYALTGIFCPGCGSQRAIHKLINGEIIEGIRHNYLILLLFVVLGYQSILFLLNKFTTTTYKNLTHKPITTKVILVIVILFWILRNISVFPFTELAP</sequence>
<protein>
    <recommendedName>
        <fullName evidence="4">DUF2752 domain-containing protein</fullName>
    </recommendedName>
</protein>
<keyword evidence="1" id="KW-0812">Transmembrane</keyword>
<evidence type="ECO:0008006" key="4">
    <source>
        <dbReference type="Google" id="ProtNLM"/>
    </source>
</evidence>
<feature type="transmembrane region" description="Helical" evidence="1">
    <location>
        <begin position="113"/>
        <end position="132"/>
    </location>
</feature>
<keyword evidence="3" id="KW-1185">Reference proteome</keyword>
<accession>A0ABP3UX40</accession>
<gene>
    <name evidence="2" type="ORF">GCM10009431_17800</name>
</gene>
<feature type="transmembrane region" description="Helical" evidence="1">
    <location>
        <begin position="75"/>
        <end position="93"/>
    </location>
</feature>
<evidence type="ECO:0000313" key="3">
    <source>
        <dbReference type="Proteomes" id="UP001500736"/>
    </source>
</evidence>
<keyword evidence="1" id="KW-0472">Membrane</keyword>
<name>A0ABP3UX40_9FLAO</name>
<evidence type="ECO:0000313" key="2">
    <source>
        <dbReference type="EMBL" id="GAA0744044.1"/>
    </source>
</evidence>
<organism evidence="2 3">
    <name type="scientific">Gaetbulibacter jejuensis</name>
    <dbReference type="NCBI Taxonomy" id="584607"/>
    <lineage>
        <taxon>Bacteria</taxon>
        <taxon>Pseudomonadati</taxon>
        <taxon>Bacteroidota</taxon>
        <taxon>Flavobacteriia</taxon>
        <taxon>Flavobacteriales</taxon>
        <taxon>Flavobacteriaceae</taxon>
        <taxon>Gaetbulibacter</taxon>
    </lineage>
</organism>